<dbReference type="InterPro" id="IPR011006">
    <property type="entry name" value="CheY-like_superfamily"/>
</dbReference>
<dbReference type="STRING" id="1163617.SCD_n01517"/>
<keyword evidence="2" id="KW-0238">DNA-binding</keyword>
<sequence length="233" mass="25953">MPLADRHQISTAPRKKSNVLIVDDHPIVRQGIAQLINREDDMRVCCEAGDADQALEEIAKCDSCCNTDIALVDMSLPGISGLELVKTLRSRFPEIQILVISTHDESLYAERALRAGAKGYIMKQEATAKVLIAIRHILSGEVYLSEKMRSKILQRIIDNRFETPSSPVSHLSDKEIDVLRLIGKGLRTSEIAAELSRSVKTVEAHRANLKEKLGLKNATELVRFAVQWVESES</sequence>
<evidence type="ECO:0000313" key="6">
    <source>
        <dbReference type="EMBL" id="BAN35339.1"/>
    </source>
</evidence>
<dbReference type="SUPFAM" id="SSF52172">
    <property type="entry name" value="CheY-like"/>
    <property type="match status" value="1"/>
</dbReference>
<dbReference type="CDD" id="cd06170">
    <property type="entry name" value="LuxR_C_like"/>
    <property type="match status" value="1"/>
</dbReference>
<dbReference type="SUPFAM" id="SSF46894">
    <property type="entry name" value="C-terminal effector domain of the bipartite response regulators"/>
    <property type="match status" value="1"/>
</dbReference>
<dbReference type="Proteomes" id="UP000015559">
    <property type="component" value="Chromosome"/>
</dbReference>
<organism evidence="6 7">
    <name type="scientific">Sulfuricella denitrificans (strain DSM 22764 / NBRC 105220 / skB26)</name>
    <dbReference type="NCBI Taxonomy" id="1163617"/>
    <lineage>
        <taxon>Bacteria</taxon>
        <taxon>Pseudomonadati</taxon>
        <taxon>Pseudomonadota</taxon>
        <taxon>Betaproteobacteria</taxon>
        <taxon>Nitrosomonadales</taxon>
        <taxon>Sulfuricellaceae</taxon>
        <taxon>Sulfuricella</taxon>
    </lineage>
</organism>
<dbReference type="PANTHER" id="PTHR43214">
    <property type="entry name" value="TWO-COMPONENT RESPONSE REGULATOR"/>
    <property type="match status" value="1"/>
</dbReference>
<dbReference type="eggNOG" id="COG2197">
    <property type="taxonomic scope" value="Bacteria"/>
</dbReference>
<dbReference type="SMART" id="SM00421">
    <property type="entry name" value="HTH_LUXR"/>
    <property type="match status" value="1"/>
</dbReference>
<dbReference type="OrthoDB" id="9780593at2"/>
<protein>
    <submittedName>
        <fullName evidence="6">Two component LuxR family transcriptional regulator</fullName>
    </submittedName>
</protein>
<evidence type="ECO:0000256" key="1">
    <source>
        <dbReference type="ARBA" id="ARBA00022553"/>
    </source>
</evidence>
<keyword evidence="1 3" id="KW-0597">Phosphoprotein</keyword>
<feature type="domain" description="HTH luxR-type" evidence="4">
    <location>
        <begin position="164"/>
        <end position="229"/>
    </location>
</feature>
<dbReference type="GO" id="GO:0000160">
    <property type="term" value="P:phosphorelay signal transduction system"/>
    <property type="evidence" value="ECO:0007669"/>
    <property type="project" value="InterPro"/>
</dbReference>
<dbReference type="InterPro" id="IPR058245">
    <property type="entry name" value="NreC/VraR/RcsB-like_REC"/>
</dbReference>
<evidence type="ECO:0000256" key="3">
    <source>
        <dbReference type="PROSITE-ProRule" id="PRU00169"/>
    </source>
</evidence>
<proteinExistence type="predicted"/>
<dbReference type="InterPro" id="IPR039420">
    <property type="entry name" value="WalR-like"/>
</dbReference>
<dbReference type="PANTHER" id="PTHR43214:SF43">
    <property type="entry name" value="TWO-COMPONENT RESPONSE REGULATOR"/>
    <property type="match status" value="1"/>
</dbReference>
<dbReference type="GO" id="GO:0003677">
    <property type="term" value="F:DNA binding"/>
    <property type="evidence" value="ECO:0007669"/>
    <property type="project" value="UniProtKB-KW"/>
</dbReference>
<dbReference type="Pfam" id="PF00196">
    <property type="entry name" value="GerE"/>
    <property type="match status" value="1"/>
</dbReference>
<dbReference type="SMART" id="SM00448">
    <property type="entry name" value="REC"/>
    <property type="match status" value="1"/>
</dbReference>
<dbReference type="PROSITE" id="PS50110">
    <property type="entry name" value="RESPONSE_REGULATORY"/>
    <property type="match status" value="1"/>
</dbReference>
<dbReference type="Pfam" id="PF00072">
    <property type="entry name" value="Response_reg"/>
    <property type="match status" value="1"/>
</dbReference>
<dbReference type="PROSITE" id="PS00622">
    <property type="entry name" value="HTH_LUXR_1"/>
    <property type="match status" value="1"/>
</dbReference>
<dbReference type="HOGENOM" id="CLU_000445_90_1_4"/>
<dbReference type="RefSeq" id="WP_009205705.1">
    <property type="nucleotide sequence ID" value="NC_022357.1"/>
</dbReference>
<dbReference type="Gene3D" id="3.40.50.2300">
    <property type="match status" value="1"/>
</dbReference>
<reference evidence="6 7" key="1">
    <citation type="journal article" date="2012" name="Appl. Environ. Microbiol.">
        <title>Draft genome sequence of a psychrotolerant sulfur-oxidizing bacterium, Sulfuricella denitrificans skB26, and proteomic insights into cold adaptation.</title>
        <authorList>
            <person name="Watanabe T."/>
            <person name="Kojima H."/>
            <person name="Fukui M."/>
        </authorList>
    </citation>
    <scope>NUCLEOTIDE SEQUENCE [LARGE SCALE GENOMIC DNA]</scope>
    <source>
        <strain evidence="7">skB26</strain>
    </source>
</reference>
<dbReference type="PRINTS" id="PR00038">
    <property type="entry name" value="HTHLUXR"/>
</dbReference>
<feature type="modified residue" description="4-aspartylphosphate" evidence="3">
    <location>
        <position position="73"/>
    </location>
</feature>
<dbReference type="EMBL" id="AP013066">
    <property type="protein sequence ID" value="BAN35339.1"/>
    <property type="molecule type" value="Genomic_DNA"/>
</dbReference>
<evidence type="ECO:0000259" key="5">
    <source>
        <dbReference type="PROSITE" id="PS50110"/>
    </source>
</evidence>
<dbReference type="KEGG" id="sdr:SCD_n01517"/>
<dbReference type="PROSITE" id="PS50043">
    <property type="entry name" value="HTH_LUXR_2"/>
    <property type="match status" value="1"/>
</dbReference>
<dbReference type="GO" id="GO:0006355">
    <property type="term" value="P:regulation of DNA-templated transcription"/>
    <property type="evidence" value="ECO:0007669"/>
    <property type="project" value="InterPro"/>
</dbReference>
<accession>S6AL37</accession>
<evidence type="ECO:0000259" key="4">
    <source>
        <dbReference type="PROSITE" id="PS50043"/>
    </source>
</evidence>
<dbReference type="InterPro" id="IPR001789">
    <property type="entry name" value="Sig_transdc_resp-reg_receiver"/>
</dbReference>
<dbReference type="InterPro" id="IPR016032">
    <property type="entry name" value="Sig_transdc_resp-reg_C-effctor"/>
</dbReference>
<keyword evidence="7" id="KW-1185">Reference proteome</keyword>
<gene>
    <name evidence="6" type="ORF">SCD_n01517</name>
</gene>
<evidence type="ECO:0000256" key="2">
    <source>
        <dbReference type="ARBA" id="ARBA00023125"/>
    </source>
</evidence>
<dbReference type="AlphaFoldDB" id="S6AL37"/>
<feature type="domain" description="Response regulatory" evidence="5">
    <location>
        <begin position="18"/>
        <end position="138"/>
    </location>
</feature>
<evidence type="ECO:0000313" key="7">
    <source>
        <dbReference type="Proteomes" id="UP000015559"/>
    </source>
</evidence>
<name>S6AL37_SULDS</name>
<dbReference type="InterPro" id="IPR000792">
    <property type="entry name" value="Tscrpt_reg_LuxR_C"/>
</dbReference>
<dbReference type="CDD" id="cd17535">
    <property type="entry name" value="REC_NarL-like"/>
    <property type="match status" value="1"/>
</dbReference>